<dbReference type="InterPro" id="IPR011621">
    <property type="entry name" value="Metal-dep_PHydrolase_7TM_intra"/>
</dbReference>
<dbReference type="InterPro" id="IPR006675">
    <property type="entry name" value="HDIG_dom"/>
</dbReference>
<evidence type="ECO:0000256" key="2">
    <source>
        <dbReference type="SAM" id="Phobius"/>
    </source>
</evidence>
<proteinExistence type="predicted"/>
<dbReference type="InterPro" id="IPR006674">
    <property type="entry name" value="HD_domain"/>
</dbReference>
<feature type="transmembrane region" description="Helical" evidence="2">
    <location>
        <begin position="362"/>
        <end position="381"/>
    </location>
</feature>
<feature type="transmembrane region" description="Helical" evidence="2">
    <location>
        <begin position="387"/>
        <end position="406"/>
    </location>
</feature>
<reference evidence="4" key="1">
    <citation type="submission" date="2018-06" db="EMBL/GenBank/DDBJ databases">
        <authorList>
            <person name="Zhirakovskaya E."/>
        </authorList>
    </citation>
    <scope>NUCLEOTIDE SEQUENCE</scope>
</reference>
<dbReference type="EMBL" id="UOGK01000388">
    <property type="protein sequence ID" value="VAX40417.1"/>
    <property type="molecule type" value="Genomic_DNA"/>
</dbReference>
<gene>
    <name evidence="4" type="ORF">MNBD_PLANCTO03-1441</name>
</gene>
<dbReference type="Pfam" id="PF07698">
    <property type="entry name" value="7TM-7TMR_HD"/>
    <property type="match status" value="1"/>
</dbReference>
<feature type="transmembrane region" description="Helical" evidence="2">
    <location>
        <begin position="456"/>
        <end position="477"/>
    </location>
</feature>
<feature type="transmembrane region" description="Helical" evidence="2">
    <location>
        <begin position="418"/>
        <end position="444"/>
    </location>
</feature>
<dbReference type="InterPro" id="IPR011624">
    <property type="entry name" value="Metal-dep_PHydrolase_7TM_extra"/>
</dbReference>
<organism evidence="4">
    <name type="scientific">hydrothermal vent metagenome</name>
    <dbReference type="NCBI Taxonomy" id="652676"/>
    <lineage>
        <taxon>unclassified sequences</taxon>
        <taxon>metagenomes</taxon>
        <taxon>ecological metagenomes</taxon>
    </lineage>
</organism>
<dbReference type="NCBIfam" id="TIGR00277">
    <property type="entry name" value="HDIG"/>
    <property type="match status" value="1"/>
</dbReference>
<dbReference type="InterPro" id="IPR052722">
    <property type="entry name" value="PgpH_phosphodiesterase"/>
</dbReference>
<name>A0A3B1E804_9ZZZZ</name>
<feature type="region of interest" description="Disordered" evidence="1">
    <location>
        <begin position="1"/>
        <end position="26"/>
    </location>
</feature>
<keyword evidence="2" id="KW-1133">Transmembrane helix</keyword>
<dbReference type="Pfam" id="PF01966">
    <property type="entry name" value="HD"/>
    <property type="match status" value="1"/>
</dbReference>
<keyword evidence="2" id="KW-0472">Membrane</keyword>
<dbReference type="Pfam" id="PF07697">
    <property type="entry name" value="7TMR-HDED"/>
    <property type="match status" value="1"/>
</dbReference>
<protein>
    <submittedName>
        <fullName evidence="4">Membrane protein containing HD superfamily hydrolase domain, YQFF ortholog</fullName>
    </submittedName>
</protein>
<dbReference type="AlphaFoldDB" id="A0A3B1E804"/>
<feature type="transmembrane region" description="Helical" evidence="2">
    <location>
        <begin position="45"/>
        <end position="65"/>
    </location>
</feature>
<keyword evidence="2" id="KW-0812">Transmembrane</keyword>
<feature type="region of interest" description="Disordered" evidence="1">
    <location>
        <begin position="758"/>
        <end position="777"/>
    </location>
</feature>
<feature type="domain" description="HD/PDEase" evidence="3">
    <location>
        <begin position="543"/>
        <end position="704"/>
    </location>
</feature>
<feature type="region of interest" description="Disordered" evidence="1">
    <location>
        <begin position="657"/>
        <end position="676"/>
    </location>
</feature>
<keyword evidence="4" id="KW-0378">Hydrolase</keyword>
<evidence type="ECO:0000259" key="3">
    <source>
        <dbReference type="SMART" id="SM00471"/>
    </source>
</evidence>
<dbReference type="SMART" id="SM00471">
    <property type="entry name" value="HDc"/>
    <property type="match status" value="1"/>
</dbReference>
<sequence length="777" mass="84102">MARENGKTSGSKNGTRRSNKRGRGARSVEQRLFARVLELSRSRSVTWGAVVTLCFGLITGLLAAWTRDQPLMGVGQVATETRTVRVSFRVEDLEQTESAREQARQQATPIFLADEAWLGELRSSIENLPRTLAHVETLEDVDEGIRQQFRLTTEGLLAVQGQAQDGEPTPEYLHRIDRLWRAFERTPILDAQTWQRTSQGLSAQLELRGTGQGSIAVHRDRALSAEDVASLQARLEELCAQAGIDSPLRQVIVSRLSVNAKPTYRLDTAATAAAQDAAAAAVEPVVSDWPAGAVIFTRGDVLTPAQIDLWKAELSHFRGEAARWRVWLGTLSVITAATAIGAGAALYAALFCTRIRKKVSRMVWIASLLVGALAVACLASVAMPGALTVTAVMPTVFVAAILVIAYDQRISLALSSLHAVLVCMALDQPIGMFGLILAGVAVAVWQLREIRARDTLIRMGVATGIALAVATVLVLSIERPIVEAAIRETLWDALWAGLGGVAVGAIVLFLLPVIERAFDITTGMTLIELRDPKQELLKELQQRAPGSYNHSLNVATIGEAAAAAIGADTLLTYAGALYHDIGKMNKPEYFVENQTGGINRHDKLSPAMSLLVIVGHVKDGMEMAREYGLPKSLQQFIEGHHGTTLVEYFYHRAKKQAEADNQGDGPSEIEYRYPGPKPRSKEVAILMIADAVESASRTLSEPTPARIDQLVREIANKRLLDGQFDECDLTLRELHDIVESVSKSLASSYHGRVVYPAGGESKTGEAGQAEAKTAAGG</sequence>
<feature type="transmembrane region" description="Helical" evidence="2">
    <location>
        <begin position="489"/>
        <end position="511"/>
    </location>
</feature>
<feature type="transmembrane region" description="Helical" evidence="2">
    <location>
        <begin position="326"/>
        <end position="350"/>
    </location>
</feature>
<dbReference type="PANTHER" id="PTHR36442">
    <property type="entry name" value="CYCLIC-DI-AMP PHOSPHODIESTERASE PGPH"/>
    <property type="match status" value="1"/>
</dbReference>
<dbReference type="Gene3D" id="1.10.3210.10">
    <property type="entry name" value="Hypothetical protein af1432"/>
    <property type="match status" value="1"/>
</dbReference>
<dbReference type="GO" id="GO:0016787">
    <property type="term" value="F:hydrolase activity"/>
    <property type="evidence" value="ECO:0007669"/>
    <property type="project" value="UniProtKB-KW"/>
</dbReference>
<accession>A0A3B1E804</accession>
<dbReference type="SUPFAM" id="SSF109604">
    <property type="entry name" value="HD-domain/PDEase-like"/>
    <property type="match status" value="1"/>
</dbReference>
<feature type="compositionally biased region" description="Basic residues" evidence="1">
    <location>
        <begin position="14"/>
        <end position="24"/>
    </location>
</feature>
<dbReference type="PANTHER" id="PTHR36442:SF1">
    <property type="entry name" value="CYCLIC-DI-AMP PHOSPHODIESTERASE PGPH"/>
    <property type="match status" value="1"/>
</dbReference>
<dbReference type="CDD" id="cd00077">
    <property type="entry name" value="HDc"/>
    <property type="match status" value="1"/>
</dbReference>
<evidence type="ECO:0000313" key="4">
    <source>
        <dbReference type="EMBL" id="VAX40417.1"/>
    </source>
</evidence>
<dbReference type="InterPro" id="IPR003607">
    <property type="entry name" value="HD/PDEase_dom"/>
</dbReference>
<evidence type="ECO:0000256" key="1">
    <source>
        <dbReference type="SAM" id="MobiDB-lite"/>
    </source>
</evidence>